<dbReference type="EMBL" id="CAADRA010007416">
    <property type="protein sequence ID" value="VFU01061.1"/>
    <property type="molecule type" value="Genomic_DNA"/>
</dbReference>
<dbReference type="PANTHER" id="PTHR15288:SF0">
    <property type="entry name" value="UDENN DOMAIN-CONTAINING PROTEIN"/>
    <property type="match status" value="1"/>
</dbReference>
<evidence type="ECO:0000313" key="4">
    <source>
        <dbReference type="EMBL" id="VFU01061.1"/>
    </source>
</evidence>
<evidence type="ECO:0000313" key="3">
    <source>
        <dbReference type="EMBL" id="KAF0683564.1"/>
    </source>
</evidence>
<feature type="compositionally biased region" description="Acidic residues" evidence="1">
    <location>
        <begin position="1175"/>
        <end position="1184"/>
    </location>
</feature>
<keyword evidence="5" id="KW-1185">Reference proteome</keyword>
<sequence>MEHRLLPKRTSDVEDWSDDFSLIPPAAAVASTPTYPSLSHLEVDLTAVMEDDGGDGGDDDDEDWDTELTFGGVGSTVTTAVDAKGLRDENNSFFRSLLTDTTSDPSSVAAAAQAGYTLPETYRLVENAKHCFKQQARHRHNSLFPQATPLLTLEHDGFPHLAEKQLEEWLCQIITSKEQAALALEKQWSLNAHGHLPTEMTKDVWQRFAQLLSFFVRRRQASEALQLVRAFVRRLEGPFLDVAENQRKRSGDHEWWHIRGGWSAEILQIAADVCRPPQHTALFVRAVRTCHQLFPTWSRAMALVECRYVGHHWAHWSQHRYAWAVPSPTTTMTPLSFATEFAMGQELLTRYAALLSTLVDESDGKVSGGGDAMAGRAPSSMATGALEAGLLSLSTHPLSLQVLVLCDVQDLAERQSPVSGETIPYLFVDDGTTATPVGGGEPHMESSVVELFHPEATTLRMEWLEGLYVKLAMPHDVLIKAKCAHVLSRSMLAHTDTWALCESLSMEALRLLDIGYPLSFPKCEGQRHGLIGHLGREVLEILGAVLAQTKKYRFAIAAYEAAQQIYSFQHLTRRGYEKLDRLCSGLCLQEGDLDRALQYHDRVLQWTKEHENCNEFVYITQMINSILLQQSHFRLAEHRLQEALMALRDPQAVLPPPFAKGAPRRFHFKFSSPGYDVWFQHDIQLHLCLHDVFKGSGRGQDALHVLQHVLSYEPRFKLPRGKRMLLTMMVAEDALKLRQLELCISMLRTIEHDVMVTDHDTSVHESKLAWDIMGSFRYLKCRARCYFYKSQFHRCALWLAVATAKGLTVRQKADVHALVGRSMLRLHEKLLQEANDDAPMPVQRSASGRWCFTSQEPSLSLLLNKKEQEVFQLAMEEHWSVRSFSDACAAACWKAFDMYGTLNDPVRQLKMVLTLVRLETSVVEASDGSDDVAFKHATAYAKQALELAAECAVPMKMLQALVYTAWLACWRLRVDPDSDSTELTTTTDEALRLLQATYLRRVDGAGGSIHVVPLLPFPPSVLVQLEHIVGKLLVVAAHHAAHLLPLPTTVFTWPELESAYNCLNQYTYWYSAQPERRQPTASAADETTPAFSRPSHKLRARQPSQQHQKQLSLSSLSDMMMPFALFRRTDSFSCDVHDVPPPSPFAYVEPIKASAPRGASPVDQRSRSHSAPAANDDDSVSNSDWDEADLEVEADGADFWRACNQEYRKQHALAARAGVYTDDTDALWGIWYSHKMSDLKYKSGRLTASAFRLASLRLIFDILQQSDPHTSRVCLPPTPGIKDSWGIIVQDRDRVTVISHPPTYDPIAMTSFAAASSTSWRQHFLNVPFAKQAAAAVTPALVERVLHVLGPKVLTKVLSSILLETPLIVVHSSLSVVQDVLYVLLHLLRPFQWTSLVLPALPMTSTSMLVDLVHAFADAKTNKRPKSDASPPPFLAGISLDMWRECTYRLSAIPTCATCVSVLQVDVAKFQKASNRAVAVHMQPKLRRVVVDAVAASPTAASLEAALDEVYRVILQSFEKPPSFKQWLRLESQEFTKLFQATALCQSHLGRLHPSVV</sequence>
<evidence type="ECO:0000313" key="5">
    <source>
        <dbReference type="Proteomes" id="UP000332933"/>
    </source>
</evidence>
<dbReference type="InterPro" id="IPR001194">
    <property type="entry name" value="cDENN_dom"/>
</dbReference>
<dbReference type="InterPro" id="IPR043153">
    <property type="entry name" value="DENN_C"/>
</dbReference>
<gene>
    <name evidence="4" type="primary">Aste57867_24421</name>
    <name evidence="3" type="ORF">As57867_024345</name>
    <name evidence="4" type="ORF">ASTE57867_24421</name>
</gene>
<feature type="domain" description="cDENN" evidence="2">
    <location>
        <begin position="1340"/>
        <end position="1404"/>
    </location>
</feature>
<reference evidence="4 5" key="1">
    <citation type="submission" date="2019-03" db="EMBL/GenBank/DDBJ databases">
        <authorList>
            <person name="Gaulin E."/>
            <person name="Dumas B."/>
        </authorList>
    </citation>
    <scope>NUCLEOTIDE SEQUENCE [LARGE SCALE GENOMIC DNA]</scope>
    <source>
        <strain evidence="4">CBS 568.67</strain>
    </source>
</reference>
<organism evidence="4 5">
    <name type="scientific">Aphanomyces stellatus</name>
    <dbReference type="NCBI Taxonomy" id="120398"/>
    <lineage>
        <taxon>Eukaryota</taxon>
        <taxon>Sar</taxon>
        <taxon>Stramenopiles</taxon>
        <taxon>Oomycota</taxon>
        <taxon>Saprolegniomycetes</taxon>
        <taxon>Saprolegniales</taxon>
        <taxon>Verrucalvaceae</taxon>
        <taxon>Aphanomyces</taxon>
    </lineage>
</organism>
<dbReference type="OrthoDB" id="64012at2759"/>
<dbReference type="Proteomes" id="UP000332933">
    <property type="component" value="Unassembled WGS sequence"/>
</dbReference>
<protein>
    <submittedName>
        <fullName evidence="4">Aste57867_24421 protein</fullName>
    </submittedName>
</protein>
<accession>A0A485LUQ9</accession>
<evidence type="ECO:0000256" key="1">
    <source>
        <dbReference type="SAM" id="MobiDB-lite"/>
    </source>
</evidence>
<dbReference type="PANTHER" id="PTHR15288">
    <property type="entry name" value="DENN DOMAIN-CONTAINING PROTEIN 2"/>
    <property type="match status" value="1"/>
</dbReference>
<proteinExistence type="predicted"/>
<feature type="compositionally biased region" description="Low complexity" evidence="1">
    <location>
        <begin position="1102"/>
        <end position="1112"/>
    </location>
</feature>
<feature type="region of interest" description="Disordered" evidence="1">
    <location>
        <begin position="1156"/>
        <end position="1184"/>
    </location>
</feature>
<dbReference type="EMBL" id="VJMH01007390">
    <property type="protein sequence ID" value="KAF0683564.1"/>
    <property type="molecule type" value="Genomic_DNA"/>
</dbReference>
<dbReference type="Pfam" id="PF02141">
    <property type="entry name" value="DENN"/>
    <property type="match status" value="1"/>
</dbReference>
<reference evidence="3" key="2">
    <citation type="submission" date="2019-06" db="EMBL/GenBank/DDBJ databases">
        <title>Genomics analysis of Aphanomyces spp. identifies a new class of oomycete effector associated with host adaptation.</title>
        <authorList>
            <person name="Gaulin E."/>
        </authorList>
    </citation>
    <scope>NUCLEOTIDE SEQUENCE</scope>
    <source>
        <strain evidence="3">CBS 578.67</strain>
    </source>
</reference>
<dbReference type="InterPro" id="IPR051942">
    <property type="entry name" value="DENN_domain_containing_2"/>
</dbReference>
<evidence type="ECO:0000259" key="2">
    <source>
        <dbReference type="Pfam" id="PF02141"/>
    </source>
</evidence>
<dbReference type="Gene3D" id="1.25.40.10">
    <property type="entry name" value="Tetratricopeptide repeat domain"/>
    <property type="match status" value="1"/>
</dbReference>
<dbReference type="InterPro" id="IPR011990">
    <property type="entry name" value="TPR-like_helical_dom_sf"/>
</dbReference>
<feature type="region of interest" description="Disordered" evidence="1">
    <location>
        <begin position="1079"/>
        <end position="1112"/>
    </location>
</feature>
<name>A0A485LUQ9_9STRA</name>
<dbReference type="Gene3D" id="3.40.50.11500">
    <property type="match status" value="1"/>
</dbReference>